<feature type="non-terminal residue" evidence="8">
    <location>
        <position position="376"/>
    </location>
</feature>
<comment type="similarity">
    <text evidence="1">Belongs to the 'phage' integrase family.</text>
</comment>
<dbReference type="InterPro" id="IPR053876">
    <property type="entry name" value="Phage_int_M"/>
</dbReference>
<proteinExistence type="inferred from homology"/>
<dbReference type="Gene3D" id="1.10.150.130">
    <property type="match status" value="1"/>
</dbReference>
<evidence type="ECO:0000259" key="7">
    <source>
        <dbReference type="Pfam" id="PF22022"/>
    </source>
</evidence>
<comment type="caution">
    <text evidence="8">The sequence shown here is derived from an EMBL/GenBank/DDBJ whole genome shotgun (WGS) entry which is preliminary data.</text>
</comment>
<evidence type="ECO:0000313" key="9">
    <source>
        <dbReference type="Proteomes" id="UP000566324"/>
    </source>
</evidence>
<keyword evidence="9" id="KW-1185">Reference proteome</keyword>
<evidence type="ECO:0000256" key="1">
    <source>
        <dbReference type="ARBA" id="ARBA00008857"/>
    </source>
</evidence>
<keyword evidence="2" id="KW-0229">DNA integration</keyword>
<dbReference type="InterPro" id="IPR011010">
    <property type="entry name" value="DNA_brk_join_enz"/>
</dbReference>
<dbReference type="InterPro" id="IPR002104">
    <property type="entry name" value="Integrase_catalytic"/>
</dbReference>
<dbReference type="EMBL" id="JACHNZ010000024">
    <property type="protein sequence ID" value="MBB4632592.1"/>
    <property type="molecule type" value="Genomic_DNA"/>
</dbReference>
<dbReference type="PANTHER" id="PTHR30629">
    <property type="entry name" value="PROPHAGE INTEGRASE"/>
    <property type="match status" value="1"/>
</dbReference>
<dbReference type="InterPro" id="IPR010998">
    <property type="entry name" value="Integrase_recombinase_N"/>
</dbReference>
<dbReference type="InterPro" id="IPR013762">
    <property type="entry name" value="Integrase-like_cat_sf"/>
</dbReference>
<dbReference type="InterPro" id="IPR038488">
    <property type="entry name" value="Integrase_DNA-bd_sf"/>
</dbReference>
<dbReference type="InterPro" id="IPR025166">
    <property type="entry name" value="Integrase_DNA_bind_dom"/>
</dbReference>
<feature type="domain" description="Phage integrase central" evidence="7">
    <location>
        <begin position="93"/>
        <end position="183"/>
    </location>
</feature>
<evidence type="ECO:0000256" key="4">
    <source>
        <dbReference type="ARBA" id="ARBA00023172"/>
    </source>
</evidence>
<dbReference type="GO" id="GO:0015074">
    <property type="term" value="P:DNA integration"/>
    <property type="evidence" value="ECO:0007669"/>
    <property type="project" value="UniProtKB-KW"/>
</dbReference>
<reference evidence="8 9" key="1">
    <citation type="submission" date="2020-08" db="EMBL/GenBank/DDBJ databases">
        <title>Genomic Encyclopedia of Type Strains, Phase IV (KMG-IV): sequencing the most valuable type-strain genomes for metagenomic binning, comparative biology and taxonomic classification.</title>
        <authorList>
            <person name="Goeker M."/>
        </authorList>
    </citation>
    <scope>NUCLEOTIDE SEQUENCE [LARGE SCALE GENOMIC DNA]</scope>
    <source>
        <strain evidence="8 9">DSM 17328</strain>
    </source>
</reference>
<dbReference type="InterPro" id="IPR050808">
    <property type="entry name" value="Phage_Integrase"/>
</dbReference>
<organism evidence="8 9">
    <name type="scientific">Sphingosinicella soli</name>
    <dbReference type="NCBI Taxonomy" id="333708"/>
    <lineage>
        <taxon>Bacteria</taxon>
        <taxon>Pseudomonadati</taxon>
        <taxon>Pseudomonadota</taxon>
        <taxon>Alphaproteobacteria</taxon>
        <taxon>Sphingomonadales</taxon>
        <taxon>Sphingosinicellaceae</taxon>
        <taxon>Sphingosinicella</taxon>
    </lineage>
</organism>
<dbReference type="AlphaFoldDB" id="A0A7W7B248"/>
<evidence type="ECO:0000256" key="3">
    <source>
        <dbReference type="ARBA" id="ARBA00023125"/>
    </source>
</evidence>
<dbReference type="GO" id="GO:0003677">
    <property type="term" value="F:DNA binding"/>
    <property type="evidence" value="ECO:0007669"/>
    <property type="project" value="UniProtKB-KW"/>
</dbReference>
<evidence type="ECO:0000313" key="8">
    <source>
        <dbReference type="EMBL" id="MBB4632592.1"/>
    </source>
</evidence>
<keyword evidence="4" id="KW-0233">DNA recombination</keyword>
<dbReference type="SUPFAM" id="SSF56349">
    <property type="entry name" value="DNA breaking-rejoining enzymes"/>
    <property type="match status" value="1"/>
</dbReference>
<feature type="domain" description="Tyr recombinase" evidence="5">
    <location>
        <begin position="217"/>
        <end position="336"/>
    </location>
</feature>
<accession>A0A7W7B248</accession>
<dbReference type="Proteomes" id="UP000566324">
    <property type="component" value="Unassembled WGS sequence"/>
</dbReference>
<feature type="domain" description="Integrase DNA-binding" evidence="6">
    <location>
        <begin position="7"/>
        <end position="85"/>
    </location>
</feature>
<name>A0A7W7B248_9SPHN</name>
<dbReference type="PANTHER" id="PTHR30629:SF2">
    <property type="entry name" value="PROPHAGE INTEGRASE INTS-RELATED"/>
    <property type="match status" value="1"/>
</dbReference>
<evidence type="ECO:0000259" key="6">
    <source>
        <dbReference type="Pfam" id="PF13356"/>
    </source>
</evidence>
<keyword evidence="3" id="KW-0238">DNA-binding</keyword>
<dbReference type="RefSeq" id="WP_184069426.1">
    <property type="nucleotide sequence ID" value="NZ_JACHNZ010000024.1"/>
</dbReference>
<evidence type="ECO:0000259" key="5">
    <source>
        <dbReference type="Pfam" id="PF00589"/>
    </source>
</evidence>
<sequence length="376" mass="41905">MGKLTSDLVKELSEPGRYSDGDGLLLQISPSGGKSWLMRIQINGRRRDIGLGQLRHVSLRHARLEAAAIKKLAASGVDPLEERKKVEIVIPTFEAAAKLAHAELVKGWKNGKHTKQWLKTLELYAFPKLGKLKVDQIDGPLIRDVLAEIWLDIPETARRVRQRIGTVLDWAYSSGFRPTEAPTRSLSKGLPRQPRKTGHFAALPYADVPAFLVNLRRRDLCASRLALEAVILTATRSGEVRGAKWSELDDDLTVWTVPAERMKAGVTHVVPLSRQAAEVFRAAKVLRQRDCDLVFPGALSGAELSDMALLQMVRGLECPATVHGFRSSFRDWVAEETEVPREIACQSASKRDPRSACKRDPTAAWRSVDVEREFRS</sequence>
<dbReference type="Pfam" id="PF00589">
    <property type="entry name" value="Phage_integrase"/>
    <property type="match status" value="1"/>
</dbReference>
<dbReference type="GO" id="GO:0006310">
    <property type="term" value="P:DNA recombination"/>
    <property type="evidence" value="ECO:0007669"/>
    <property type="project" value="UniProtKB-KW"/>
</dbReference>
<evidence type="ECO:0000256" key="2">
    <source>
        <dbReference type="ARBA" id="ARBA00022908"/>
    </source>
</evidence>
<dbReference type="Pfam" id="PF13356">
    <property type="entry name" value="Arm-DNA-bind_3"/>
    <property type="match status" value="1"/>
</dbReference>
<dbReference type="Gene3D" id="1.10.443.10">
    <property type="entry name" value="Intergrase catalytic core"/>
    <property type="match status" value="1"/>
</dbReference>
<dbReference type="Pfam" id="PF22022">
    <property type="entry name" value="Phage_int_M"/>
    <property type="match status" value="1"/>
</dbReference>
<dbReference type="Gene3D" id="3.30.160.390">
    <property type="entry name" value="Integrase, DNA-binding domain"/>
    <property type="match status" value="1"/>
</dbReference>
<gene>
    <name evidence="8" type="ORF">GGQ98_002218</name>
</gene>
<protein>
    <submittedName>
        <fullName evidence="8">Integrase</fullName>
    </submittedName>
</protein>